<sequence length="54" mass="6439">MRLDFSNQIEFVMCDNHHSSSSTFPFELSIYPQSSRIFQLRRVQIPELRKTAHL</sequence>
<accession>A0A2P2R2V7</accession>
<protein>
    <submittedName>
        <fullName evidence="1">Uncharacterized protein</fullName>
    </submittedName>
</protein>
<proteinExistence type="predicted"/>
<dbReference type="AlphaFoldDB" id="A0A2P2R2V7"/>
<evidence type="ECO:0000313" key="1">
    <source>
        <dbReference type="EMBL" id="MBX73582.1"/>
    </source>
</evidence>
<dbReference type="EMBL" id="GGEC01093098">
    <property type="protein sequence ID" value="MBX73582.1"/>
    <property type="molecule type" value="Transcribed_RNA"/>
</dbReference>
<reference evidence="1" key="1">
    <citation type="submission" date="2018-02" db="EMBL/GenBank/DDBJ databases">
        <title>Rhizophora mucronata_Transcriptome.</title>
        <authorList>
            <person name="Meera S.P."/>
            <person name="Sreeshan A."/>
            <person name="Augustine A."/>
        </authorList>
    </citation>
    <scope>NUCLEOTIDE SEQUENCE</scope>
    <source>
        <tissue evidence="1">Leaf</tissue>
    </source>
</reference>
<organism evidence="1">
    <name type="scientific">Rhizophora mucronata</name>
    <name type="common">Asiatic mangrove</name>
    <dbReference type="NCBI Taxonomy" id="61149"/>
    <lineage>
        <taxon>Eukaryota</taxon>
        <taxon>Viridiplantae</taxon>
        <taxon>Streptophyta</taxon>
        <taxon>Embryophyta</taxon>
        <taxon>Tracheophyta</taxon>
        <taxon>Spermatophyta</taxon>
        <taxon>Magnoliopsida</taxon>
        <taxon>eudicotyledons</taxon>
        <taxon>Gunneridae</taxon>
        <taxon>Pentapetalae</taxon>
        <taxon>rosids</taxon>
        <taxon>fabids</taxon>
        <taxon>Malpighiales</taxon>
        <taxon>Rhizophoraceae</taxon>
        <taxon>Rhizophora</taxon>
    </lineage>
</organism>
<name>A0A2P2R2V7_RHIMU</name>